<accession>A0ABT3NAY0</accession>
<dbReference type="EMBL" id="JAPFPW010000013">
    <property type="protein sequence ID" value="MCW7754612.1"/>
    <property type="molecule type" value="Genomic_DNA"/>
</dbReference>
<evidence type="ECO:0000313" key="2">
    <source>
        <dbReference type="EMBL" id="MCW7754612.1"/>
    </source>
</evidence>
<dbReference type="RefSeq" id="WP_265425525.1">
    <property type="nucleotide sequence ID" value="NZ_JAPFPW010000013.1"/>
</dbReference>
<reference evidence="2 3" key="1">
    <citation type="submission" date="2022-11" db="EMBL/GenBank/DDBJ databases">
        <title>Desulfobotulus tamanensis H1 sp. nov. - anaerobic, alkaliphilic, sulphate reducing bacterium isolated from terrestrial mud volcano.</title>
        <authorList>
            <person name="Frolova A."/>
            <person name="Merkel A.Y."/>
            <person name="Slobodkin A.I."/>
        </authorList>
    </citation>
    <scope>NUCLEOTIDE SEQUENCE [LARGE SCALE GENOMIC DNA]</scope>
    <source>
        <strain evidence="2 3">H1</strain>
    </source>
</reference>
<keyword evidence="3" id="KW-1185">Reference proteome</keyword>
<evidence type="ECO:0008006" key="4">
    <source>
        <dbReference type="Google" id="ProtNLM"/>
    </source>
</evidence>
<feature type="chain" id="PRO_5047490826" description="VCBS repeat-containing protein" evidence="1">
    <location>
        <begin position="25"/>
        <end position="484"/>
    </location>
</feature>
<dbReference type="InterPro" id="IPR028994">
    <property type="entry name" value="Integrin_alpha_N"/>
</dbReference>
<proteinExistence type="predicted"/>
<gene>
    <name evidence="2" type="ORF">OOT00_11515</name>
</gene>
<comment type="caution">
    <text evidence="2">The sequence shown here is derived from an EMBL/GenBank/DDBJ whole genome shotgun (WGS) entry which is preliminary data.</text>
</comment>
<evidence type="ECO:0000256" key="1">
    <source>
        <dbReference type="SAM" id="SignalP"/>
    </source>
</evidence>
<protein>
    <recommendedName>
        <fullName evidence="4">VCBS repeat-containing protein</fullName>
    </recommendedName>
</protein>
<dbReference type="SUPFAM" id="SSF69318">
    <property type="entry name" value="Integrin alpha N-terminal domain"/>
    <property type="match status" value="1"/>
</dbReference>
<name>A0ABT3NAY0_9BACT</name>
<feature type="signal peptide" evidence="1">
    <location>
        <begin position="1"/>
        <end position="24"/>
    </location>
</feature>
<sequence length="484" mass="53251">MRRPVNLFLYLACFLSMASSSLHAAETLRIAPTTVHASGDLQFLGHGITSLLDAQMAAAGRLARNPDEADFEIRTRLTAFGGTMVTDLALIHLATDKVALSRRNSTTDEGDVLPEITTFGDAVLTFFTERPPVPAQALPLPAARQKGQSGPSFEVIHMTAPEKGSVLSMDSGDLTGDGKREIVLVDRRDIRVMDPDLQTTLASLTLPAHENALRMDVMDTSGDGRAEIWLTAINPNTQRMRSQVLVYEKGNLRSVAGPENRFFVKSRNRLGEAVMLTRMRGFRDELFSGPVAEARLGNNRILLSESSHPEVHLFDAIPLRIRGNSLNDYLYIADNGTLSLLSDKKESFWESRLAYAGLPVSMDYAEKSGREASSSRHYFTGRTRILADPDGTESLLVLRNVEAAGRLFQRLRIFRTGSLHLLSWNGYEMEIAAETPELDGYIADFILLPASKEEPAKVILAVVKGGGDLSLSPETRFVTCALFR</sequence>
<evidence type="ECO:0000313" key="3">
    <source>
        <dbReference type="Proteomes" id="UP001209681"/>
    </source>
</evidence>
<keyword evidence="1" id="KW-0732">Signal</keyword>
<dbReference type="Proteomes" id="UP001209681">
    <property type="component" value="Unassembled WGS sequence"/>
</dbReference>
<organism evidence="2 3">
    <name type="scientific">Desulfobotulus pelophilus</name>
    <dbReference type="NCBI Taxonomy" id="2823377"/>
    <lineage>
        <taxon>Bacteria</taxon>
        <taxon>Pseudomonadati</taxon>
        <taxon>Thermodesulfobacteriota</taxon>
        <taxon>Desulfobacteria</taxon>
        <taxon>Desulfobacterales</taxon>
        <taxon>Desulfobacteraceae</taxon>
        <taxon>Desulfobotulus</taxon>
    </lineage>
</organism>